<sequence length="387" mass="43681">MMASKNTVAQVPISKCTVCHLGVDARFYCQECTQEMCKDCQERHLRMTSCRNHTIIRIAADKDKDVHQQEPSKITCQTHPKETVQMYCLTCTTPVCFTCITDRTHRNHDFDKLVNVAEKYKNKLAQFITETKQDILDYLTSLQSVQNNIQDYTELADKTISEINKQREEIKSEADKVADDMIREVEHRKLKDVKTMKQEGDKIKKIISDDNEMLGPCEEKLHSDTDTCVKDFKTISHYKKNKTTFSVTPLRPPIFVENDVHGLQDIFGKLKDQTEKKSVVVGKKYNRGGEPMQKPDYKLAPVGTSVNIGTEPTPSGTSVNIGTDVISNINPGTGSKVVCAVSDKEAWCGSGFGFGKDLVLIQTNGKIKKKVKLDHPLHDITVTYLVM</sequence>
<comment type="caution">
    <text evidence="4">The sequence shown here is derived from an EMBL/GenBank/DDBJ whole genome shotgun (WGS) entry which is preliminary data.</text>
</comment>
<keyword evidence="2" id="KW-0175">Coiled coil</keyword>
<protein>
    <recommendedName>
        <fullName evidence="3">B box-type domain-containing protein</fullName>
    </recommendedName>
</protein>
<dbReference type="PROSITE" id="PS50119">
    <property type="entry name" value="ZF_BBOX"/>
    <property type="match status" value="2"/>
</dbReference>
<reference evidence="4 5" key="1">
    <citation type="submission" date="2022-12" db="EMBL/GenBank/DDBJ databases">
        <title>Chromosome-level genome of Tegillarca granosa.</title>
        <authorList>
            <person name="Kim J."/>
        </authorList>
    </citation>
    <scope>NUCLEOTIDE SEQUENCE [LARGE SCALE GENOMIC DNA]</scope>
    <source>
        <strain evidence="4">Teg-2019</strain>
        <tissue evidence="4">Adductor muscle</tissue>
    </source>
</reference>
<dbReference type="Proteomes" id="UP001217089">
    <property type="component" value="Unassembled WGS sequence"/>
</dbReference>
<keyword evidence="1" id="KW-0862">Zinc</keyword>
<dbReference type="Pfam" id="PF00643">
    <property type="entry name" value="zf-B_box"/>
    <property type="match status" value="1"/>
</dbReference>
<feature type="domain" description="B box-type" evidence="3">
    <location>
        <begin position="11"/>
        <end position="58"/>
    </location>
</feature>
<organism evidence="4 5">
    <name type="scientific">Tegillarca granosa</name>
    <name type="common">Malaysian cockle</name>
    <name type="synonym">Anadara granosa</name>
    <dbReference type="NCBI Taxonomy" id="220873"/>
    <lineage>
        <taxon>Eukaryota</taxon>
        <taxon>Metazoa</taxon>
        <taxon>Spiralia</taxon>
        <taxon>Lophotrochozoa</taxon>
        <taxon>Mollusca</taxon>
        <taxon>Bivalvia</taxon>
        <taxon>Autobranchia</taxon>
        <taxon>Pteriomorphia</taxon>
        <taxon>Arcoida</taxon>
        <taxon>Arcoidea</taxon>
        <taxon>Arcidae</taxon>
        <taxon>Tegillarca</taxon>
    </lineage>
</organism>
<evidence type="ECO:0000256" key="2">
    <source>
        <dbReference type="SAM" id="Coils"/>
    </source>
</evidence>
<evidence type="ECO:0000256" key="1">
    <source>
        <dbReference type="PROSITE-ProRule" id="PRU00024"/>
    </source>
</evidence>
<keyword evidence="1" id="KW-0479">Metal-binding</keyword>
<evidence type="ECO:0000259" key="3">
    <source>
        <dbReference type="PROSITE" id="PS50119"/>
    </source>
</evidence>
<keyword evidence="1" id="KW-0863">Zinc-finger</keyword>
<feature type="coiled-coil region" evidence="2">
    <location>
        <begin position="142"/>
        <end position="180"/>
    </location>
</feature>
<dbReference type="CDD" id="cd19757">
    <property type="entry name" value="Bbox1"/>
    <property type="match status" value="1"/>
</dbReference>
<gene>
    <name evidence="4" type="ORF">KUTeg_024574</name>
</gene>
<keyword evidence="5" id="KW-1185">Reference proteome</keyword>
<feature type="domain" description="B box-type" evidence="3">
    <location>
        <begin position="71"/>
        <end position="113"/>
    </location>
</feature>
<dbReference type="PANTHER" id="PTHR25462:SF296">
    <property type="entry name" value="MEIOTIC P26, ISOFORM F"/>
    <property type="match status" value="1"/>
</dbReference>
<dbReference type="SUPFAM" id="SSF57845">
    <property type="entry name" value="B-box zinc-binding domain"/>
    <property type="match status" value="1"/>
</dbReference>
<dbReference type="Gene3D" id="3.30.160.60">
    <property type="entry name" value="Classic Zinc Finger"/>
    <property type="match status" value="1"/>
</dbReference>
<dbReference type="InterPro" id="IPR047153">
    <property type="entry name" value="TRIM45/56/19-like"/>
</dbReference>
<dbReference type="EMBL" id="JARBDR010000923">
    <property type="protein sequence ID" value="KAJ8298043.1"/>
    <property type="molecule type" value="Genomic_DNA"/>
</dbReference>
<dbReference type="SMART" id="SM00336">
    <property type="entry name" value="BBOX"/>
    <property type="match status" value="2"/>
</dbReference>
<accession>A0ABQ9DXR4</accession>
<dbReference type="CDD" id="cd19756">
    <property type="entry name" value="Bbox2"/>
    <property type="match status" value="1"/>
</dbReference>
<proteinExistence type="predicted"/>
<dbReference type="PANTHER" id="PTHR25462">
    <property type="entry name" value="BONUS, ISOFORM C-RELATED"/>
    <property type="match status" value="1"/>
</dbReference>
<evidence type="ECO:0000313" key="5">
    <source>
        <dbReference type="Proteomes" id="UP001217089"/>
    </source>
</evidence>
<name>A0ABQ9DXR4_TEGGR</name>
<dbReference type="InterPro" id="IPR000315">
    <property type="entry name" value="Znf_B-box"/>
</dbReference>
<evidence type="ECO:0000313" key="4">
    <source>
        <dbReference type="EMBL" id="KAJ8298043.1"/>
    </source>
</evidence>